<keyword evidence="9" id="KW-0812">Transmembrane</keyword>
<evidence type="ECO:0000313" key="12">
    <source>
        <dbReference type="Proteomes" id="UP001049176"/>
    </source>
</evidence>
<dbReference type="Pfam" id="PF01328">
    <property type="entry name" value="Peroxidase_2"/>
    <property type="match status" value="1"/>
</dbReference>
<keyword evidence="2" id="KW-0575">Peroxidase</keyword>
<keyword evidence="6" id="KW-0408">Iron</keyword>
<dbReference type="OrthoDB" id="407298at2759"/>
<dbReference type="GO" id="GO:0004601">
    <property type="term" value="F:peroxidase activity"/>
    <property type="evidence" value="ECO:0007669"/>
    <property type="project" value="UniProtKB-KW"/>
</dbReference>
<sequence length="243" mass="26656">MDSDHSYIPSEVPSESRSPCPALNTLANHGYLPRSGKGIELKTLLVALITVYNVSYPLALLLAGTALLRYGKLDTSSSLLPWNWRLTIDLASLSSFGSLRIAHPASLVHPNEPSHSPDPNLLENAVSHAHKDSSGSELGLTLRDLAAIRLEREAKLSQPLDSLHERIALGESALCYLALRNHFGSTDTIPISRFAIFFGDERLPDNWWQEVRPTTTVGLIETRRIANDIKNIMAALGESRSDS</sequence>
<dbReference type="Gene3D" id="1.10.489.10">
    <property type="entry name" value="Chloroperoxidase-like"/>
    <property type="match status" value="1"/>
</dbReference>
<reference evidence="11" key="1">
    <citation type="journal article" date="2021" name="Genome Biol. Evol.">
        <title>The assembled and annotated genome of the fairy-ring fungus Marasmius oreades.</title>
        <authorList>
            <person name="Hiltunen M."/>
            <person name="Ament-Velasquez S.L."/>
            <person name="Johannesson H."/>
        </authorList>
    </citation>
    <scope>NUCLEOTIDE SEQUENCE</scope>
    <source>
        <strain evidence="11">03SP1</strain>
    </source>
</reference>
<organism evidence="11 12">
    <name type="scientific">Marasmius oreades</name>
    <name type="common">fairy-ring Marasmius</name>
    <dbReference type="NCBI Taxonomy" id="181124"/>
    <lineage>
        <taxon>Eukaryota</taxon>
        <taxon>Fungi</taxon>
        <taxon>Dikarya</taxon>
        <taxon>Basidiomycota</taxon>
        <taxon>Agaricomycotina</taxon>
        <taxon>Agaricomycetes</taxon>
        <taxon>Agaricomycetidae</taxon>
        <taxon>Agaricales</taxon>
        <taxon>Marasmiineae</taxon>
        <taxon>Marasmiaceae</taxon>
        <taxon>Marasmius</taxon>
    </lineage>
</organism>
<dbReference type="EMBL" id="CM032189">
    <property type="protein sequence ID" value="KAG7087388.1"/>
    <property type="molecule type" value="Genomic_DNA"/>
</dbReference>
<keyword evidence="5" id="KW-0560">Oxidoreductase</keyword>
<keyword evidence="4" id="KW-0479">Metal-binding</keyword>
<proteinExistence type="inferred from homology"/>
<evidence type="ECO:0000256" key="5">
    <source>
        <dbReference type="ARBA" id="ARBA00023002"/>
    </source>
</evidence>
<dbReference type="PANTHER" id="PTHR33577">
    <property type="entry name" value="STERIGMATOCYSTIN BIOSYNTHESIS PEROXIDASE STCC-RELATED"/>
    <property type="match status" value="1"/>
</dbReference>
<evidence type="ECO:0000256" key="9">
    <source>
        <dbReference type="SAM" id="Phobius"/>
    </source>
</evidence>
<dbReference type="InterPro" id="IPR000028">
    <property type="entry name" value="Chloroperoxidase"/>
</dbReference>
<feature type="region of interest" description="Disordered" evidence="8">
    <location>
        <begin position="1"/>
        <end position="20"/>
    </location>
</feature>
<feature type="domain" description="Heme haloperoxidase family profile" evidence="10">
    <location>
        <begin position="3"/>
        <end position="224"/>
    </location>
</feature>
<comment type="similarity">
    <text evidence="7">Belongs to the chloroperoxidase family.</text>
</comment>
<keyword evidence="3" id="KW-0349">Heme</keyword>
<dbReference type="InterPro" id="IPR036851">
    <property type="entry name" value="Chloroperoxidase-like_sf"/>
</dbReference>
<comment type="caution">
    <text evidence="11">The sequence shown here is derived from an EMBL/GenBank/DDBJ whole genome shotgun (WGS) entry which is preliminary data.</text>
</comment>
<keyword evidence="12" id="KW-1185">Reference proteome</keyword>
<name>A0A9P7RQU4_9AGAR</name>
<evidence type="ECO:0000313" key="11">
    <source>
        <dbReference type="EMBL" id="KAG7087388.1"/>
    </source>
</evidence>
<dbReference type="RefSeq" id="XP_043003859.1">
    <property type="nucleotide sequence ID" value="XM_043158510.1"/>
</dbReference>
<evidence type="ECO:0000256" key="1">
    <source>
        <dbReference type="ARBA" id="ARBA00001970"/>
    </source>
</evidence>
<evidence type="ECO:0000259" key="10">
    <source>
        <dbReference type="PROSITE" id="PS51405"/>
    </source>
</evidence>
<dbReference type="AlphaFoldDB" id="A0A9P7RQU4"/>
<evidence type="ECO:0000256" key="6">
    <source>
        <dbReference type="ARBA" id="ARBA00023004"/>
    </source>
</evidence>
<comment type="cofactor">
    <cofactor evidence="1">
        <name>heme b</name>
        <dbReference type="ChEBI" id="CHEBI:60344"/>
    </cofactor>
</comment>
<dbReference type="GeneID" id="66082434"/>
<dbReference type="KEGG" id="more:E1B28_013359"/>
<dbReference type="SUPFAM" id="SSF47571">
    <property type="entry name" value="Cloroperoxidase"/>
    <property type="match status" value="1"/>
</dbReference>
<gene>
    <name evidence="11" type="ORF">E1B28_013359</name>
</gene>
<evidence type="ECO:0000256" key="8">
    <source>
        <dbReference type="SAM" id="MobiDB-lite"/>
    </source>
</evidence>
<evidence type="ECO:0000256" key="4">
    <source>
        <dbReference type="ARBA" id="ARBA00022723"/>
    </source>
</evidence>
<keyword evidence="9" id="KW-1133">Transmembrane helix</keyword>
<protein>
    <recommendedName>
        <fullName evidence="10">Heme haloperoxidase family profile domain-containing protein</fullName>
    </recommendedName>
</protein>
<feature type="transmembrane region" description="Helical" evidence="9">
    <location>
        <begin position="44"/>
        <end position="68"/>
    </location>
</feature>
<evidence type="ECO:0000256" key="3">
    <source>
        <dbReference type="ARBA" id="ARBA00022617"/>
    </source>
</evidence>
<dbReference type="Proteomes" id="UP001049176">
    <property type="component" value="Chromosome 9"/>
</dbReference>
<dbReference type="PROSITE" id="PS51405">
    <property type="entry name" value="HEME_HALOPEROXIDASE"/>
    <property type="match status" value="1"/>
</dbReference>
<evidence type="ECO:0000256" key="7">
    <source>
        <dbReference type="ARBA" id="ARBA00025795"/>
    </source>
</evidence>
<dbReference type="PANTHER" id="PTHR33577:SF9">
    <property type="entry name" value="PEROXIDASE STCC"/>
    <property type="match status" value="1"/>
</dbReference>
<dbReference type="GO" id="GO:0046872">
    <property type="term" value="F:metal ion binding"/>
    <property type="evidence" value="ECO:0007669"/>
    <property type="project" value="UniProtKB-KW"/>
</dbReference>
<keyword evidence="9" id="KW-0472">Membrane</keyword>
<accession>A0A9P7RQU4</accession>
<evidence type="ECO:0000256" key="2">
    <source>
        <dbReference type="ARBA" id="ARBA00022559"/>
    </source>
</evidence>